<organism evidence="2 3">
    <name type="scientific">Nonomuraea longicatena</name>
    <dbReference type="NCBI Taxonomy" id="83682"/>
    <lineage>
        <taxon>Bacteria</taxon>
        <taxon>Bacillati</taxon>
        <taxon>Actinomycetota</taxon>
        <taxon>Actinomycetes</taxon>
        <taxon>Streptosporangiales</taxon>
        <taxon>Streptosporangiaceae</taxon>
        <taxon>Nonomuraea</taxon>
    </lineage>
</organism>
<keyword evidence="1" id="KW-0732">Signal</keyword>
<protein>
    <recommendedName>
        <fullName evidence="4">PA domain-containing protein</fullName>
    </recommendedName>
</protein>
<dbReference type="Gene3D" id="3.50.30.30">
    <property type="match status" value="1"/>
</dbReference>
<dbReference type="Gene3D" id="3.40.630.10">
    <property type="entry name" value="Zn peptidases"/>
    <property type="match status" value="1"/>
</dbReference>
<evidence type="ECO:0000256" key="1">
    <source>
        <dbReference type="SAM" id="SignalP"/>
    </source>
</evidence>
<accession>A0ABP4AJA0</accession>
<keyword evidence="3" id="KW-1185">Reference proteome</keyword>
<feature type="chain" id="PRO_5046414089" description="PA domain-containing protein" evidence="1">
    <location>
        <begin position="31"/>
        <end position="534"/>
    </location>
</feature>
<gene>
    <name evidence="2" type="ORF">GCM10009560_47010</name>
</gene>
<reference evidence="3" key="1">
    <citation type="journal article" date="2019" name="Int. J. Syst. Evol. Microbiol.">
        <title>The Global Catalogue of Microorganisms (GCM) 10K type strain sequencing project: providing services to taxonomists for standard genome sequencing and annotation.</title>
        <authorList>
            <consortium name="The Broad Institute Genomics Platform"/>
            <consortium name="The Broad Institute Genome Sequencing Center for Infectious Disease"/>
            <person name="Wu L."/>
            <person name="Ma J."/>
        </authorList>
    </citation>
    <scope>NUCLEOTIDE SEQUENCE [LARGE SCALE GENOMIC DNA]</scope>
    <source>
        <strain evidence="3">JCM 11136</strain>
    </source>
</reference>
<feature type="signal peptide" evidence="1">
    <location>
        <begin position="1"/>
        <end position="30"/>
    </location>
</feature>
<dbReference type="Proteomes" id="UP001501578">
    <property type="component" value="Unassembled WGS sequence"/>
</dbReference>
<dbReference type="SUPFAM" id="SSF53187">
    <property type="entry name" value="Zn-dependent exopeptidases"/>
    <property type="match status" value="1"/>
</dbReference>
<sequence>MEGPPHVRRLALLALLLPLVAPALPASAQAAATAQNCPVRVDPAAFASEARLTALAERQATFGPRPTGSTAQAGYIEWLEEEMATIPGLQFSSLPYAINRWDNLGTGLTVGGTNVQVAAPVPFSSSTGTGGVSAPLVHLAAGTNITSANAAGKIVVRDLPWTNVPNLLFYPPTLGYSMYDPGMTINLLGSESMEAPAAADADLKAAAAAGALGVIEVSQLPHAQIAGMYAPYEGLPYGVPGAYVGADQGKQIKDALAAGQQVQATLTVNAAWTPTTTRTLLATLPGGSAQKIVVESHTDGMSPVWDNGPLTMIEMARYLSSLPVACRPRTVQFAFVTGHLYQHLTGPDVREGGAGQLAAQLDAEYDQGGVSSVVVVEHLGAKRYDAVARPNGLPGKQLVANPTLTELLLVPVSESTPLRELVKGHIEHWDVRRTAILKGLSAADLNTVPRHCSFGGEGTPYNQHLLPVISPIAAPKTLFTPQFGAEAIDIPAMRKASLAFTDVVLDLGPMAQSAVAGDVTAMRQQRASGTPGCA</sequence>
<comment type="caution">
    <text evidence="2">The sequence shown here is derived from an EMBL/GenBank/DDBJ whole genome shotgun (WGS) entry which is preliminary data.</text>
</comment>
<evidence type="ECO:0008006" key="4">
    <source>
        <dbReference type="Google" id="ProtNLM"/>
    </source>
</evidence>
<dbReference type="EMBL" id="BAAAHQ010000023">
    <property type="protein sequence ID" value="GAA0937564.1"/>
    <property type="molecule type" value="Genomic_DNA"/>
</dbReference>
<evidence type="ECO:0000313" key="3">
    <source>
        <dbReference type="Proteomes" id="UP001501578"/>
    </source>
</evidence>
<proteinExistence type="predicted"/>
<evidence type="ECO:0000313" key="2">
    <source>
        <dbReference type="EMBL" id="GAA0937564.1"/>
    </source>
</evidence>
<name>A0ABP4AJA0_9ACTN</name>